<dbReference type="Gene3D" id="1.10.10.10">
    <property type="entry name" value="Winged helix-like DNA-binding domain superfamily/Winged helix DNA-binding domain"/>
    <property type="match status" value="1"/>
</dbReference>
<dbReference type="SUPFAM" id="SSF75516">
    <property type="entry name" value="Pheromone-binding domain of LuxR-like quorum-sensing transcription factors"/>
    <property type="match status" value="1"/>
</dbReference>
<sequence>MANSIDAILAIEKANRLNVITDIVRSLGQAHGYDLYILFAASSSYERIVKQIYWIEGDWFDDGSEVTATRYMQVCPVTRHLLNLSEPFFWTKQYNDGGERYRIVWHPRGNGIHGLQIPIFGPTGLEGAVSLGGKNIDSSSDARILLSQIGMAAFRAARKLIDGQPIPVLSPGLSPREREILQWIAAGKRQAEIAAALLAPQ</sequence>
<dbReference type="NCBIfam" id="TIGR03541">
    <property type="entry name" value="reg_near_HchA"/>
    <property type="match status" value="1"/>
</dbReference>
<organism evidence="6 7">
    <name type="scientific">Paraburkholderia franconis</name>
    <dbReference type="NCBI Taxonomy" id="2654983"/>
    <lineage>
        <taxon>Bacteria</taxon>
        <taxon>Pseudomonadati</taxon>
        <taxon>Pseudomonadota</taxon>
        <taxon>Betaproteobacteria</taxon>
        <taxon>Burkholderiales</taxon>
        <taxon>Burkholderiaceae</taxon>
        <taxon>Paraburkholderia</taxon>
    </lineage>
</organism>
<dbReference type="RefSeq" id="WP_152767800.1">
    <property type="nucleotide sequence ID" value="NZ_WHNP01000100.1"/>
</dbReference>
<dbReference type="InterPro" id="IPR019941">
    <property type="entry name" value="Tscrpt_reg_LuxR_HchA-assoc"/>
</dbReference>
<evidence type="ECO:0000256" key="1">
    <source>
        <dbReference type="ARBA" id="ARBA00023015"/>
    </source>
</evidence>
<accession>A0A7X1NJT9</accession>
<dbReference type="Pfam" id="PF00196">
    <property type="entry name" value="GerE"/>
    <property type="match status" value="1"/>
</dbReference>
<dbReference type="InterPro" id="IPR016032">
    <property type="entry name" value="Sig_transdc_resp-reg_C-effctor"/>
</dbReference>
<keyword evidence="1" id="KW-0805">Transcription regulation</keyword>
<dbReference type="InterPro" id="IPR036388">
    <property type="entry name" value="WH-like_DNA-bd_sf"/>
</dbReference>
<dbReference type="Gene3D" id="3.30.450.80">
    <property type="entry name" value="Transcription factor LuxR-like, autoinducer-binding domain"/>
    <property type="match status" value="1"/>
</dbReference>
<keyword evidence="2" id="KW-0238">DNA-binding</keyword>
<evidence type="ECO:0000256" key="3">
    <source>
        <dbReference type="ARBA" id="ARBA00023163"/>
    </source>
</evidence>
<dbReference type="Proteomes" id="UP000484381">
    <property type="component" value="Unassembled WGS sequence"/>
</dbReference>
<feature type="domain" description="HTH luxR-type" evidence="4">
    <location>
        <begin position="173"/>
        <end position="197"/>
    </location>
</feature>
<dbReference type="InterPro" id="IPR000792">
    <property type="entry name" value="Tscrpt_reg_LuxR_C"/>
</dbReference>
<comment type="caution">
    <text evidence="6">The sequence shown here is derived from an EMBL/GenBank/DDBJ whole genome shotgun (WGS) entry which is preliminary data.</text>
</comment>
<dbReference type="GO" id="GO:0006355">
    <property type="term" value="P:regulation of DNA-templated transcription"/>
    <property type="evidence" value="ECO:0007669"/>
    <property type="project" value="InterPro"/>
</dbReference>
<evidence type="ECO:0000313" key="7">
    <source>
        <dbReference type="Proteomes" id="UP000484381"/>
    </source>
</evidence>
<dbReference type="AlphaFoldDB" id="A0A7X1NJT9"/>
<dbReference type="InterPro" id="IPR036693">
    <property type="entry name" value="TF_LuxR_autoind-bd_dom_sf"/>
</dbReference>
<reference evidence="6 7" key="1">
    <citation type="submission" date="2019-10" db="EMBL/GenBank/DDBJ databases">
        <title>Paraburkholderia sp. isolated from nodules of Mimosa pudica from Brazilian Atlantic Forest soils.</title>
        <authorList>
            <person name="Paulitsch F."/>
            <person name="Hungria M."/>
            <person name="Dall'Agnol R."/>
        </authorList>
    </citation>
    <scope>NUCLEOTIDE SEQUENCE [LARGE SCALE GENOMIC DNA]</scope>
    <source>
        <strain evidence="6 7">CNPSo 3157</strain>
    </source>
</reference>
<proteinExistence type="predicted"/>
<dbReference type="EMBL" id="WHNP01000100">
    <property type="protein sequence ID" value="MPW23283.1"/>
    <property type="molecule type" value="Genomic_DNA"/>
</dbReference>
<keyword evidence="7" id="KW-1185">Reference proteome</keyword>
<dbReference type="Pfam" id="PF03472">
    <property type="entry name" value="Autoind_bind"/>
    <property type="match status" value="1"/>
</dbReference>
<feature type="domain" description="Transcription factor LuxR-like autoinducer-binding" evidence="5">
    <location>
        <begin position="66"/>
        <end position="159"/>
    </location>
</feature>
<name>A0A7X1NJT9_9BURK</name>
<evidence type="ECO:0000259" key="4">
    <source>
        <dbReference type="Pfam" id="PF00196"/>
    </source>
</evidence>
<gene>
    <name evidence="6" type="ORF">GCT13_42615</name>
</gene>
<protein>
    <submittedName>
        <fullName evidence="6">LuxR family transcriptional regulator</fullName>
    </submittedName>
</protein>
<dbReference type="GO" id="GO:0003677">
    <property type="term" value="F:DNA binding"/>
    <property type="evidence" value="ECO:0007669"/>
    <property type="project" value="UniProtKB-KW"/>
</dbReference>
<dbReference type="InterPro" id="IPR005143">
    <property type="entry name" value="TF_LuxR_autoind-bd_dom"/>
</dbReference>
<dbReference type="SUPFAM" id="SSF46894">
    <property type="entry name" value="C-terminal effector domain of the bipartite response regulators"/>
    <property type="match status" value="1"/>
</dbReference>
<evidence type="ECO:0000256" key="2">
    <source>
        <dbReference type="ARBA" id="ARBA00023125"/>
    </source>
</evidence>
<evidence type="ECO:0000313" key="6">
    <source>
        <dbReference type="EMBL" id="MPW23283.1"/>
    </source>
</evidence>
<keyword evidence="3" id="KW-0804">Transcription</keyword>
<evidence type="ECO:0000259" key="5">
    <source>
        <dbReference type="Pfam" id="PF03472"/>
    </source>
</evidence>